<keyword evidence="2" id="KW-0408">Iron</keyword>
<dbReference type="RefSeq" id="WP_377180886.1">
    <property type="nucleotide sequence ID" value="NZ_JBHUOG010000001.1"/>
</dbReference>
<gene>
    <name evidence="3" type="ORF">ACFS27_05765</name>
</gene>
<organism evidence="3 4">
    <name type="scientific">Promicromonospora vindobonensis</name>
    <dbReference type="NCBI Taxonomy" id="195748"/>
    <lineage>
        <taxon>Bacteria</taxon>
        <taxon>Bacillati</taxon>
        <taxon>Actinomycetota</taxon>
        <taxon>Actinomycetes</taxon>
        <taxon>Micrococcales</taxon>
        <taxon>Promicromonosporaceae</taxon>
        <taxon>Promicromonospora</taxon>
    </lineage>
</organism>
<comment type="similarity">
    <text evidence="1 2">Belongs to the cytochrome P450 family.</text>
</comment>
<dbReference type="InterPro" id="IPR001128">
    <property type="entry name" value="Cyt_P450"/>
</dbReference>
<dbReference type="CDD" id="cd00302">
    <property type="entry name" value="cytochrome_P450"/>
    <property type="match status" value="1"/>
</dbReference>
<reference evidence="4" key="1">
    <citation type="journal article" date="2019" name="Int. J. Syst. Evol. Microbiol.">
        <title>The Global Catalogue of Microorganisms (GCM) 10K type strain sequencing project: providing services to taxonomists for standard genome sequencing and annotation.</title>
        <authorList>
            <consortium name="The Broad Institute Genomics Platform"/>
            <consortium name="The Broad Institute Genome Sequencing Center for Infectious Disease"/>
            <person name="Wu L."/>
            <person name="Ma J."/>
        </authorList>
    </citation>
    <scope>NUCLEOTIDE SEQUENCE [LARGE SCALE GENOMIC DNA]</scope>
    <source>
        <strain evidence="4">CCM 7044</strain>
    </source>
</reference>
<dbReference type="PANTHER" id="PTHR46696:SF4">
    <property type="entry name" value="BIOTIN BIOSYNTHESIS CYTOCHROME P450"/>
    <property type="match status" value="1"/>
</dbReference>
<evidence type="ECO:0000313" key="3">
    <source>
        <dbReference type="EMBL" id="MFD2793049.1"/>
    </source>
</evidence>
<dbReference type="PRINTS" id="PR00385">
    <property type="entry name" value="P450"/>
</dbReference>
<protein>
    <submittedName>
        <fullName evidence="3">Cytochrome P450</fullName>
    </submittedName>
</protein>
<sequence length="437" mass="45935">MIQTLPTTRHELGLLYRARPAMAGLLLAGSAAQRWPDKGSPVRKVPGIGWVTADPVVARAVLQDHRSFTILGEGGVGNLWAQILGDWVLDLFDGAGHHDLRTRTRELFTEAVSRDLVHAAWGERVAAAGEVLRSGGTLDVAHLARVLVGRMVIGLLGIPRPAGHGGAWPDDEGALRIFETGERLATVALGTAGSTILTPDQVATAQGIVAELTAGVPDGWQDAPSDTLLGRCRELGLGLTETSGLACLLMVAGTETAASAMGRTTALLIDTGEQHRMLAAIRAGAEAGVPGASLGAPGGGARTARLLNPGEADPVENVVREGLRVTSPASVIGRGVAADVEVGGARLRAGERIMLLIWSANAAAGPFRADRPYVRESRQLWFGAGRHLCLGAALARAEIGTLLRMLWSTDEPLRVVRRRAARGVLIPAWSELTVTRR</sequence>
<dbReference type="InterPro" id="IPR036396">
    <property type="entry name" value="Cyt_P450_sf"/>
</dbReference>
<keyword evidence="2" id="KW-0479">Metal-binding</keyword>
<dbReference type="PROSITE" id="PS00086">
    <property type="entry name" value="CYTOCHROME_P450"/>
    <property type="match status" value="1"/>
</dbReference>
<dbReference type="SUPFAM" id="SSF48264">
    <property type="entry name" value="Cytochrome P450"/>
    <property type="match status" value="1"/>
</dbReference>
<evidence type="ECO:0000313" key="4">
    <source>
        <dbReference type="Proteomes" id="UP001597479"/>
    </source>
</evidence>
<keyword evidence="2" id="KW-0503">Monooxygenase</keyword>
<dbReference type="PRINTS" id="PR00359">
    <property type="entry name" value="BP450"/>
</dbReference>
<proteinExistence type="inferred from homology"/>
<keyword evidence="2" id="KW-0560">Oxidoreductase</keyword>
<dbReference type="InterPro" id="IPR017972">
    <property type="entry name" value="Cyt_P450_CS"/>
</dbReference>
<dbReference type="Gene3D" id="1.10.630.10">
    <property type="entry name" value="Cytochrome P450"/>
    <property type="match status" value="1"/>
</dbReference>
<comment type="caution">
    <text evidence="3">The sequence shown here is derived from an EMBL/GenBank/DDBJ whole genome shotgun (WGS) entry which is preliminary data.</text>
</comment>
<name>A0ABW5VQ03_9MICO</name>
<accession>A0ABW5VQ03</accession>
<evidence type="ECO:0000256" key="1">
    <source>
        <dbReference type="ARBA" id="ARBA00010617"/>
    </source>
</evidence>
<dbReference type="Pfam" id="PF00067">
    <property type="entry name" value="p450"/>
    <property type="match status" value="1"/>
</dbReference>
<keyword evidence="4" id="KW-1185">Reference proteome</keyword>
<keyword evidence="2" id="KW-0349">Heme</keyword>
<dbReference type="EMBL" id="JBHUOG010000001">
    <property type="protein sequence ID" value="MFD2793049.1"/>
    <property type="molecule type" value="Genomic_DNA"/>
</dbReference>
<dbReference type="Proteomes" id="UP001597479">
    <property type="component" value="Unassembled WGS sequence"/>
</dbReference>
<evidence type="ECO:0000256" key="2">
    <source>
        <dbReference type="RuleBase" id="RU000461"/>
    </source>
</evidence>
<dbReference type="InterPro" id="IPR002397">
    <property type="entry name" value="Cyt_P450_B"/>
</dbReference>
<dbReference type="PANTHER" id="PTHR46696">
    <property type="entry name" value="P450, PUTATIVE (EUROFUNG)-RELATED"/>
    <property type="match status" value="1"/>
</dbReference>